<evidence type="ECO:0000313" key="2">
    <source>
        <dbReference type="EMBL" id="KAH8986595.1"/>
    </source>
</evidence>
<name>A0AAD4LGH6_9AGAM</name>
<reference evidence="2" key="1">
    <citation type="submission" date="2022-01" db="EMBL/GenBank/DDBJ databases">
        <title>Comparative genomics reveals a dynamic genome evolution in the ectomycorrhizal milk-cap (Lactarius) mushrooms.</title>
        <authorList>
            <consortium name="DOE Joint Genome Institute"/>
            <person name="Lebreton A."/>
            <person name="Tang N."/>
            <person name="Kuo A."/>
            <person name="LaButti K."/>
            <person name="Drula E."/>
            <person name="Barry K."/>
            <person name="Clum A."/>
            <person name="Lipzen A."/>
            <person name="Mousain D."/>
            <person name="Ng V."/>
            <person name="Wang R."/>
            <person name="Wang X."/>
            <person name="Dai Y."/>
            <person name="Henrissat B."/>
            <person name="Grigoriev I.V."/>
            <person name="Guerin-Laguette A."/>
            <person name="Yu F."/>
            <person name="Martin F.M."/>
        </authorList>
    </citation>
    <scope>NUCLEOTIDE SEQUENCE</scope>
    <source>
        <strain evidence="2">QP</strain>
    </source>
</reference>
<feature type="region of interest" description="Disordered" evidence="1">
    <location>
        <begin position="226"/>
        <end position="253"/>
    </location>
</feature>
<dbReference type="Proteomes" id="UP001201163">
    <property type="component" value="Unassembled WGS sequence"/>
</dbReference>
<comment type="caution">
    <text evidence="2">The sequence shown here is derived from an EMBL/GenBank/DDBJ whole genome shotgun (WGS) entry which is preliminary data.</text>
</comment>
<evidence type="ECO:0000313" key="3">
    <source>
        <dbReference type="Proteomes" id="UP001201163"/>
    </source>
</evidence>
<keyword evidence="3" id="KW-1185">Reference proteome</keyword>
<feature type="compositionally biased region" description="Low complexity" evidence="1">
    <location>
        <begin position="226"/>
        <end position="249"/>
    </location>
</feature>
<dbReference type="EMBL" id="JAKELL010000053">
    <property type="protein sequence ID" value="KAH8986595.1"/>
    <property type="molecule type" value="Genomic_DNA"/>
</dbReference>
<proteinExistence type="predicted"/>
<dbReference type="AlphaFoldDB" id="A0AAD4LGH6"/>
<accession>A0AAD4LGH6</accession>
<evidence type="ECO:0000256" key="1">
    <source>
        <dbReference type="SAM" id="MobiDB-lite"/>
    </source>
</evidence>
<feature type="region of interest" description="Disordered" evidence="1">
    <location>
        <begin position="134"/>
        <end position="212"/>
    </location>
</feature>
<organism evidence="2 3">
    <name type="scientific">Lactarius akahatsu</name>
    <dbReference type="NCBI Taxonomy" id="416441"/>
    <lineage>
        <taxon>Eukaryota</taxon>
        <taxon>Fungi</taxon>
        <taxon>Dikarya</taxon>
        <taxon>Basidiomycota</taxon>
        <taxon>Agaricomycotina</taxon>
        <taxon>Agaricomycetes</taxon>
        <taxon>Russulales</taxon>
        <taxon>Russulaceae</taxon>
        <taxon>Lactarius</taxon>
    </lineage>
</organism>
<feature type="compositionally biased region" description="Basic and acidic residues" evidence="1">
    <location>
        <begin position="134"/>
        <end position="147"/>
    </location>
</feature>
<protein>
    <submittedName>
        <fullName evidence="2">Uncharacterized protein</fullName>
    </submittedName>
</protein>
<gene>
    <name evidence="2" type="ORF">EDB92DRAFT_1936180</name>
</gene>
<feature type="compositionally biased region" description="Basic and acidic residues" evidence="1">
    <location>
        <begin position="161"/>
        <end position="179"/>
    </location>
</feature>
<sequence length="358" mass="39175">MLDAFKLKEFDLEPVLSSWKNPPRFLGNPKKDPPVDTWLEQVKQGCQERKIPKEYWYKVGQRFLGDKARKRLDELKEVLRNLHGGNYKWDWKRFKIAMKNMGWDIDDKKTESIKVERKSTGLWWIAGRDKQEVSEEPAEIKSSDKKKPAVARRATVSESPTIEHKSFPVPEKAETDKPLAKRRATWLHRDPSTASTESAWEVVKPEPTTSTSSSFWKLHLASSSTNTPAPAASSVPTSSTVVSTTAAPSGEVTTTEAQAPLWLLNATNALEFLTSEHPKVMTTLSAVLITVGSLPALPGLSTAAGGTLLASHAVQAAGAIAVGVGNWLKAAQDSAAAKAVVDSQPGGHAAIEEVSHRR</sequence>